<sequence length="106" mass="11532">MPDLNWSVKYGKIYGPGAISTEFMKSLRITMELPDKNFESRNLTMVGHMGESVDVADSILYVASDHAAFVTRTNLFVDGGSLVISLGVDAVGEHDLGRLPGARFKV</sequence>
<proteinExistence type="predicted"/>
<dbReference type="InterPro" id="IPR036291">
    <property type="entry name" value="NAD(P)-bd_dom_sf"/>
</dbReference>
<protein>
    <submittedName>
        <fullName evidence="1">Uncharacterized protein</fullName>
    </submittedName>
</protein>
<dbReference type="Pfam" id="PF13561">
    <property type="entry name" value="adh_short_C2"/>
    <property type="match status" value="1"/>
</dbReference>
<dbReference type="Gene3D" id="3.40.50.720">
    <property type="entry name" value="NAD(P)-binding Rossmann-like Domain"/>
    <property type="match status" value="1"/>
</dbReference>
<gene>
    <name evidence="1" type="ORF">ONB1V03_LOCUS2291</name>
</gene>
<reference evidence="1" key="1">
    <citation type="submission" date="2020-11" db="EMBL/GenBank/DDBJ databases">
        <authorList>
            <person name="Tran Van P."/>
        </authorList>
    </citation>
    <scope>NUCLEOTIDE SEQUENCE</scope>
</reference>
<accession>A0A7R9LEC7</accession>
<dbReference type="SUPFAM" id="SSF51735">
    <property type="entry name" value="NAD(P)-binding Rossmann-fold domains"/>
    <property type="match status" value="1"/>
</dbReference>
<dbReference type="InterPro" id="IPR002347">
    <property type="entry name" value="SDR_fam"/>
</dbReference>
<evidence type="ECO:0000313" key="2">
    <source>
        <dbReference type="Proteomes" id="UP000728032"/>
    </source>
</evidence>
<dbReference type="EMBL" id="CAJPVJ010000506">
    <property type="protein sequence ID" value="CAG2162699.1"/>
    <property type="molecule type" value="Genomic_DNA"/>
</dbReference>
<dbReference type="EMBL" id="OC915331">
    <property type="protein sequence ID" value="CAD7639928.1"/>
    <property type="molecule type" value="Genomic_DNA"/>
</dbReference>
<organism evidence="1">
    <name type="scientific">Oppiella nova</name>
    <dbReference type="NCBI Taxonomy" id="334625"/>
    <lineage>
        <taxon>Eukaryota</taxon>
        <taxon>Metazoa</taxon>
        <taxon>Ecdysozoa</taxon>
        <taxon>Arthropoda</taxon>
        <taxon>Chelicerata</taxon>
        <taxon>Arachnida</taxon>
        <taxon>Acari</taxon>
        <taxon>Acariformes</taxon>
        <taxon>Sarcoptiformes</taxon>
        <taxon>Oribatida</taxon>
        <taxon>Brachypylina</taxon>
        <taxon>Oppioidea</taxon>
        <taxon>Oppiidae</taxon>
        <taxon>Oppiella</taxon>
    </lineage>
</organism>
<name>A0A7R9LEC7_9ACAR</name>
<keyword evidence="2" id="KW-1185">Reference proteome</keyword>
<evidence type="ECO:0000313" key="1">
    <source>
        <dbReference type="EMBL" id="CAD7639928.1"/>
    </source>
</evidence>
<dbReference type="AlphaFoldDB" id="A0A7R9LEC7"/>
<dbReference type="Proteomes" id="UP000728032">
    <property type="component" value="Unassembled WGS sequence"/>
</dbReference>